<dbReference type="Pfam" id="PF00443">
    <property type="entry name" value="UCH"/>
    <property type="match status" value="1"/>
</dbReference>
<dbReference type="Gene3D" id="3.90.70.10">
    <property type="entry name" value="Cysteine proteinases"/>
    <property type="match status" value="1"/>
</dbReference>
<dbReference type="InterPro" id="IPR018200">
    <property type="entry name" value="USP_CS"/>
</dbReference>
<sequence length="525" mass="60803">METDTNVSKILTRRSRRNTGKCVNYFPYEKDSGTQKDKVLSPPAKKRKHKKSANNQKDNYGVSENSVVNNNNTIDTDVRIATLLNHGHTCYANCVLQVLRYTPLFVKYARKLWTKITIVCYELTKQGLLANDVSLKPWVFLKHLINFIEEMIQTEEESSPDCSSHYDSRGERKRSHPLVCCPHVLFSITSQLFPGFAEINTDQDAREFLDFTLERFQESHEILQSLLLHDGPNRRQNIQDSLQNHIHRVTFSEEAITENDKDPCFHCKMPRNNMTELVKSTLMNFGKEVSDDFKTENIADIRKRFEIRKCEDWVCDSCHNTIKRPTTIFELSIIFPPDDSDVKSLSLNDIIKRSSDNQELESLAQKWLLGRARSKREKVDDYNCGKCGSKNMWRNDRYVSLPPILVVYLTRFKQNDKGDWVKIRKLRPTPFRLPCLLDSCGACTDPLHIYELYAVIIHTGDSIDSGHFTAVVDATLSPHAHRDGWLKLDDMKVEVKEVDKFINSDLSGRFSKTPYMLFYRRLGDC</sequence>
<feature type="compositionally biased region" description="Basic and acidic residues" evidence="1">
    <location>
        <begin position="28"/>
        <end position="39"/>
    </location>
</feature>
<dbReference type="PROSITE" id="PS00973">
    <property type="entry name" value="USP_2"/>
    <property type="match status" value="1"/>
</dbReference>
<dbReference type="InterPro" id="IPR028889">
    <property type="entry name" value="USP"/>
</dbReference>
<dbReference type="GO" id="GO:0004843">
    <property type="term" value="F:cysteine-type deubiquitinase activity"/>
    <property type="evidence" value="ECO:0007669"/>
    <property type="project" value="InterPro"/>
</dbReference>
<dbReference type="InterPro" id="IPR001394">
    <property type="entry name" value="Peptidase_C19_UCH"/>
</dbReference>
<dbReference type="AlphaFoldDB" id="A0A7I8VI61"/>
<evidence type="ECO:0000256" key="1">
    <source>
        <dbReference type="SAM" id="MobiDB-lite"/>
    </source>
</evidence>
<dbReference type="GO" id="GO:0005829">
    <property type="term" value="C:cytosol"/>
    <property type="evidence" value="ECO:0007669"/>
    <property type="project" value="TreeGrafter"/>
</dbReference>
<reference evidence="3 4" key="1">
    <citation type="submission" date="2020-08" db="EMBL/GenBank/DDBJ databases">
        <authorList>
            <person name="Hejnol A."/>
        </authorList>
    </citation>
    <scope>NUCLEOTIDE SEQUENCE [LARGE SCALE GENOMIC DNA]</scope>
</reference>
<dbReference type="CDD" id="cd02257">
    <property type="entry name" value="Peptidase_C19"/>
    <property type="match status" value="1"/>
</dbReference>
<dbReference type="GO" id="GO:0016579">
    <property type="term" value="P:protein deubiquitination"/>
    <property type="evidence" value="ECO:0007669"/>
    <property type="project" value="InterPro"/>
</dbReference>
<name>A0A7I8VI61_9ANNE</name>
<gene>
    <name evidence="3" type="ORF">DGYR_LOCUS4101</name>
</gene>
<feature type="region of interest" description="Disordered" evidence="1">
    <location>
        <begin position="27"/>
        <end position="66"/>
    </location>
</feature>
<proteinExistence type="predicted"/>
<dbReference type="GO" id="GO:0005634">
    <property type="term" value="C:nucleus"/>
    <property type="evidence" value="ECO:0007669"/>
    <property type="project" value="TreeGrafter"/>
</dbReference>
<feature type="domain" description="USP" evidence="2">
    <location>
        <begin position="81"/>
        <end position="522"/>
    </location>
</feature>
<comment type="caution">
    <text evidence="3">The sequence shown here is derived from an EMBL/GenBank/DDBJ whole genome shotgun (WGS) entry which is preliminary data.</text>
</comment>
<dbReference type="EMBL" id="CAJFCJ010000006">
    <property type="protein sequence ID" value="CAD5115350.1"/>
    <property type="molecule type" value="Genomic_DNA"/>
</dbReference>
<dbReference type="PROSITE" id="PS50235">
    <property type="entry name" value="USP_3"/>
    <property type="match status" value="1"/>
</dbReference>
<dbReference type="SUPFAM" id="SSF54001">
    <property type="entry name" value="Cysteine proteinases"/>
    <property type="match status" value="1"/>
</dbReference>
<dbReference type="InterPro" id="IPR038765">
    <property type="entry name" value="Papain-like_cys_pep_sf"/>
</dbReference>
<keyword evidence="4" id="KW-1185">Reference proteome</keyword>
<dbReference type="PANTHER" id="PTHR24006">
    <property type="entry name" value="UBIQUITIN CARBOXYL-TERMINAL HYDROLASE"/>
    <property type="match status" value="1"/>
</dbReference>
<dbReference type="Proteomes" id="UP000549394">
    <property type="component" value="Unassembled WGS sequence"/>
</dbReference>
<evidence type="ECO:0000259" key="2">
    <source>
        <dbReference type="PROSITE" id="PS50235"/>
    </source>
</evidence>
<dbReference type="InterPro" id="IPR050164">
    <property type="entry name" value="Peptidase_C19"/>
</dbReference>
<organism evidence="3 4">
    <name type="scientific">Dimorphilus gyrociliatus</name>
    <dbReference type="NCBI Taxonomy" id="2664684"/>
    <lineage>
        <taxon>Eukaryota</taxon>
        <taxon>Metazoa</taxon>
        <taxon>Spiralia</taxon>
        <taxon>Lophotrochozoa</taxon>
        <taxon>Annelida</taxon>
        <taxon>Polychaeta</taxon>
        <taxon>Polychaeta incertae sedis</taxon>
        <taxon>Dinophilidae</taxon>
        <taxon>Dimorphilus</taxon>
    </lineage>
</organism>
<evidence type="ECO:0000313" key="3">
    <source>
        <dbReference type="EMBL" id="CAD5115350.1"/>
    </source>
</evidence>
<evidence type="ECO:0000313" key="4">
    <source>
        <dbReference type="Proteomes" id="UP000549394"/>
    </source>
</evidence>
<dbReference type="OrthoDB" id="10062454at2759"/>
<protein>
    <submittedName>
        <fullName evidence="3">DgyrCDS4330</fullName>
    </submittedName>
</protein>
<accession>A0A7I8VI61</accession>